<feature type="region of interest" description="Disordered" evidence="1">
    <location>
        <begin position="724"/>
        <end position="743"/>
    </location>
</feature>
<dbReference type="RefSeq" id="XP_788085.3">
    <property type="nucleotide sequence ID" value="XM_782992.5"/>
</dbReference>
<evidence type="ECO:0008006" key="4">
    <source>
        <dbReference type="Google" id="ProtNLM"/>
    </source>
</evidence>
<dbReference type="SUPFAM" id="SSF50978">
    <property type="entry name" value="WD40 repeat-like"/>
    <property type="match status" value="1"/>
</dbReference>
<dbReference type="InterPro" id="IPR006885">
    <property type="entry name" value="NADH_UbQ_FeS_4_mit-like"/>
</dbReference>
<accession>A0A7M7TGP0</accession>
<proteinExistence type="predicted"/>
<name>A0A7M7TGP0_STRPU</name>
<keyword evidence="3" id="KW-1185">Reference proteome</keyword>
<evidence type="ECO:0000313" key="3">
    <source>
        <dbReference type="Proteomes" id="UP000007110"/>
    </source>
</evidence>
<dbReference type="PANTHER" id="PTHR12219:SF17">
    <property type="entry name" value="WD REPEAT-CONTAINING PROTEIN 93"/>
    <property type="match status" value="1"/>
</dbReference>
<reference evidence="3" key="1">
    <citation type="submission" date="2015-02" db="EMBL/GenBank/DDBJ databases">
        <title>Genome sequencing for Strongylocentrotus purpuratus.</title>
        <authorList>
            <person name="Murali S."/>
            <person name="Liu Y."/>
            <person name="Vee V."/>
            <person name="English A."/>
            <person name="Wang M."/>
            <person name="Skinner E."/>
            <person name="Han Y."/>
            <person name="Muzny D.M."/>
            <person name="Worley K.C."/>
            <person name="Gibbs R.A."/>
        </authorList>
    </citation>
    <scope>NUCLEOTIDE SEQUENCE</scope>
</reference>
<dbReference type="InterPro" id="IPR049547">
    <property type="entry name" value="WDR93_beta-prop"/>
</dbReference>
<dbReference type="InParanoid" id="A0A7M7TGP0"/>
<evidence type="ECO:0000256" key="1">
    <source>
        <dbReference type="SAM" id="MobiDB-lite"/>
    </source>
</evidence>
<dbReference type="Pfam" id="PF21030">
    <property type="entry name" value="WDR93"/>
    <property type="match status" value="1"/>
</dbReference>
<evidence type="ECO:0000313" key="2">
    <source>
        <dbReference type="EnsemblMetazoa" id="XP_788085"/>
    </source>
</evidence>
<organism evidence="2 3">
    <name type="scientific">Strongylocentrotus purpuratus</name>
    <name type="common">Purple sea urchin</name>
    <dbReference type="NCBI Taxonomy" id="7668"/>
    <lineage>
        <taxon>Eukaryota</taxon>
        <taxon>Metazoa</taxon>
        <taxon>Echinodermata</taxon>
        <taxon>Eleutherozoa</taxon>
        <taxon>Echinozoa</taxon>
        <taxon>Echinoidea</taxon>
        <taxon>Euechinoidea</taxon>
        <taxon>Echinacea</taxon>
        <taxon>Camarodonta</taxon>
        <taxon>Echinidea</taxon>
        <taxon>Strongylocentrotidae</taxon>
        <taxon>Strongylocentrotus</taxon>
    </lineage>
</organism>
<dbReference type="GeneID" id="583065"/>
<dbReference type="AlphaFoldDB" id="A0A7M7TGP0"/>
<reference evidence="2" key="2">
    <citation type="submission" date="2021-01" db="UniProtKB">
        <authorList>
            <consortium name="EnsemblMetazoa"/>
        </authorList>
    </citation>
    <scope>IDENTIFICATION</scope>
</reference>
<dbReference type="InterPro" id="IPR036322">
    <property type="entry name" value="WD40_repeat_dom_sf"/>
</dbReference>
<feature type="compositionally biased region" description="Low complexity" evidence="1">
    <location>
        <begin position="334"/>
        <end position="345"/>
    </location>
</feature>
<protein>
    <recommendedName>
        <fullName evidence="4">WD repeat-containing protein 93</fullName>
    </recommendedName>
</protein>
<dbReference type="PANTHER" id="PTHR12219">
    <property type="entry name" value="NADH-UBIQUINONE OXIDOREDUCTASE"/>
    <property type="match status" value="1"/>
</dbReference>
<feature type="compositionally biased region" description="Polar residues" evidence="1">
    <location>
        <begin position="283"/>
        <end position="292"/>
    </location>
</feature>
<dbReference type="Proteomes" id="UP000007110">
    <property type="component" value="Unassembled WGS sequence"/>
</dbReference>
<dbReference type="GO" id="GO:0022900">
    <property type="term" value="P:electron transport chain"/>
    <property type="evidence" value="ECO:0007669"/>
    <property type="project" value="InterPro"/>
</dbReference>
<dbReference type="KEGG" id="spu:583065"/>
<dbReference type="GO" id="GO:0045271">
    <property type="term" value="C:respiratory chain complex I"/>
    <property type="evidence" value="ECO:0000318"/>
    <property type="project" value="GO_Central"/>
</dbReference>
<dbReference type="OrthoDB" id="547231at2759"/>
<feature type="region of interest" description="Disordered" evidence="1">
    <location>
        <begin position="253"/>
        <end position="296"/>
    </location>
</feature>
<feature type="region of interest" description="Disordered" evidence="1">
    <location>
        <begin position="334"/>
        <end position="357"/>
    </location>
</feature>
<dbReference type="EnsemblMetazoa" id="XM_782992">
    <property type="protein sequence ID" value="XP_788085"/>
    <property type="gene ID" value="LOC583065"/>
</dbReference>
<sequence>MPVYVRKNLMSITPDTLSNLSSDEDDYANDPDQMFDKLPQPYRLVDKIVNRIFDVAWEQISAREAAAEELRSREPVPEYEHTAIAQENEDILCMAGSPDGSAVFLGLNKGLLALHATLHNPIASWEEEGAALTTLESTQIGVQMCLVASLDTNGVCRLFCFSGSALLLLKNFDSEVPSSAQVVAMHLSRDGDYIALTIEKGDKDDATESWIDVFKLPRDNWVRDVEAAIAKQQQQQQQEQPSHVKSIEDLSNAQEGAGEGSASDTIEYSHPMEGLSMPLSRPKSVTSQGTARTMSPTAAVTVPPAGASTAAPDWNPANLSKPTTVLRVKPLPDQLSAASSSSVPHPSQPTPASEEWCSTVGQGSRHLIQSEHLNTRRLAADQVLGPYTDPKYHNAEKIPCRATCLFVKPGLMLASANAAPINQDQAHIFVASWSNSTNICLYNLLKTAKDLEHKPDQVWPNAGKITLMTTTPCTSLIALGLEDGSIALWDKHLSIPIMAQKVFTRPICHLHILPPPPTKPVTSPSDRLDALRAKPEIAVLVGDSNGDLATISCCYGDKPTVKQVYRGTWRDRRDGACHVAPVVTLRDTALLVTKFGDIYLCNVFTGKKLCLVKLPESTILKCDNQKPVISLAAAGQMLFVRGEKTREEDDIPEEAEADAENGVTFDPKPTVYAYGMHSFACLTNLWRTLEDVDTKAPTLLHTTQAKGRFDVLFSNRLNEQQSRQARMQGRWSALKQKAANRTR</sequence>
<dbReference type="OMA" id="YSHETES"/>